<dbReference type="STRING" id="889378.Spiaf_0305"/>
<dbReference type="GO" id="GO:0005886">
    <property type="term" value="C:plasma membrane"/>
    <property type="evidence" value="ECO:0007669"/>
    <property type="project" value="TreeGrafter"/>
</dbReference>
<evidence type="ECO:0000313" key="4">
    <source>
        <dbReference type="EMBL" id="AFG36413.1"/>
    </source>
</evidence>
<dbReference type="GO" id="GO:0043709">
    <property type="term" value="P:cell adhesion involved in single-species biofilm formation"/>
    <property type="evidence" value="ECO:0007669"/>
    <property type="project" value="TreeGrafter"/>
</dbReference>
<dbReference type="SMART" id="SM00267">
    <property type="entry name" value="GGDEF"/>
    <property type="match status" value="1"/>
</dbReference>
<dbReference type="KEGG" id="sfc:Spiaf_0305"/>
<dbReference type="EC" id="2.7.7.65" evidence="1"/>
<dbReference type="InterPro" id="IPR043128">
    <property type="entry name" value="Rev_trsase/Diguanyl_cyclase"/>
</dbReference>
<organism evidence="4 5">
    <name type="scientific">Spirochaeta africana (strain ATCC 700263 / DSM 8902 / Z-7692)</name>
    <dbReference type="NCBI Taxonomy" id="889378"/>
    <lineage>
        <taxon>Bacteria</taxon>
        <taxon>Pseudomonadati</taxon>
        <taxon>Spirochaetota</taxon>
        <taxon>Spirochaetia</taxon>
        <taxon>Spirochaetales</taxon>
        <taxon>Spirochaetaceae</taxon>
        <taxon>Spirochaeta</taxon>
    </lineage>
</organism>
<protein>
    <recommendedName>
        <fullName evidence="1">diguanylate cyclase</fullName>
        <ecNumber evidence="1">2.7.7.65</ecNumber>
    </recommendedName>
</protein>
<dbReference type="GO" id="GO:0052621">
    <property type="term" value="F:diguanylate cyclase activity"/>
    <property type="evidence" value="ECO:0007669"/>
    <property type="project" value="UniProtKB-EC"/>
</dbReference>
<gene>
    <name evidence="4" type="ordered locus">Spiaf_0305</name>
</gene>
<dbReference type="PATRIC" id="fig|889378.3.peg.311"/>
<proteinExistence type="predicted"/>
<reference evidence="5" key="1">
    <citation type="journal article" date="2013" name="Stand. Genomic Sci.">
        <title>Complete genome sequence of the halophilic bacterium Spirochaeta africana type strain (Z-7692(T)) from the alkaline Lake Magadi in the East African Rift.</title>
        <authorList>
            <person name="Liolos K."/>
            <person name="Abt B."/>
            <person name="Scheuner C."/>
            <person name="Teshima H."/>
            <person name="Held B."/>
            <person name="Lapidus A."/>
            <person name="Nolan M."/>
            <person name="Lucas S."/>
            <person name="Deshpande S."/>
            <person name="Cheng J.F."/>
            <person name="Tapia R."/>
            <person name="Goodwin L.A."/>
            <person name="Pitluck S."/>
            <person name="Pagani I."/>
            <person name="Ivanova N."/>
            <person name="Mavromatis K."/>
            <person name="Mikhailova N."/>
            <person name="Huntemann M."/>
            <person name="Pati A."/>
            <person name="Chen A."/>
            <person name="Palaniappan K."/>
            <person name="Land M."/>
            <person name="Rohde M."/>
            <person name="Tindall B.J."/>
            <person name="Detter J.C."/>
            <person name="Goker M."/>
            <person name="Bristow J."/>
            <person name="Eisen J.A."/>
            <person name="Markowitz V."/>
            <person name="Hugenholtz P."/>
            <person name="Woyke T."/>
            <person name="Klenk H.P."/>
            <person name="Kyrpides N.C."/>
        </authorList>
    </citation>
    <scope>NUCLEOTIDE SEQUENCE</scope>
    <source>
        <strain evidence="5">ATCC 700263 / DSM 8902 / Z-7692</strain>
    </source>
</reference>
<dbReference type="GO" id="GO:1902201">
    <property type="term" value="P:negative regulation of bacterial-type flagellum-dependent cell motility"/>
    <property type="evidence" value="ECO:0007669"/>
    <property type="project" value="TreeGrafter"/>
</dbReference>
<name>H9UFX0_SPIAZ</name>
<dbReference type="PROSITE" id="PS50887">
    <property type="entry name" value="GGDEF"/>
    <property type="match status" value="1"/>
</dbReference>
<dbReference type="eggNOG" id="COG3706">
    <property type="taxonomic scope" value="Bacteria"/>
</dbReference>
<comment type="catalytic activity">
    <reaction evidence="2">
        <text>2 GTP = 3',3'-c-di-GMP + 2 diphosphate</text>
        <dbReference type="Rhea" id="RHEA:24898"/>
        <dbReference type="ChEBI" id="CHEBI:33019"/>
        <dbReference type="ChEBI" id="CHEBI:37565"/>
        <dbReference type="ChEBI" id="CHEBI:58805"/>
        <dbReference type="EC" id="2.7.7.65"/>
    </reaction>
</comment>
<evidence type="ECO:0000259" key="3">
    <source>
        <dbReference type="PROSITE" id="PS50887"/>
    </source>
</evidence>
<dbReference type="SUPFAM" id="SSF55073">
    <property type="entry name" value="Nucleotide cyclase"/>
    <property type="match status" value="1"/>
</dbReference>
<dbReference type="FunFam" id="3.30.70.270:FF:000001">
    <property type="entry name" value="Diguanylate cyclase domain protein"/>
    <property type="match status" value="1"/>
</dbReference>
<dbReference type="CDD" id="cd01949">
    <property type="entry name" value="GGDEF"/>
    <property type="match status" value="1"/>
</dbReference>
<keyword evidence="5" id="KW-1185">Reference proteome</keyword>
<dbReference type="Pfam" id="PF00990">
    <property type="entry name" value="GGDEF"/>
    <property type="match status" value="1"/>
</dbReference>
<feature type="domain" description="GGDEF" evidence="3">
    <location>
        <begin position="220"/>
        <end position="354"/>
    </location>
</feature>
<dbReference type="InterPro" id="IPR029787">
    <property type="entry name" value="Nucleotide_cyclase"/>
</dbReference>
<accession>H9UFX0</accession>
<evidence type="ECO:0000313" key="5">
    <source>
        <dbReference type="Proteomes" id="UP000007383"/>
    </source>
</evidence>
<sequence>MEHDSLREYSALADSGLLGQLQEFQAKAHNYEELISQSLELFTKTSEMDLVGYLASCLVQRFIPSYLAVFLRDESDADNVSSICFQNLRPARCPIALDTIDPFRDFFDTQSGTTSFTELMQKRPEIAGPLQPLNPDLVIPLNGLNGLYGIVILGRKVLDDDYTSDELTYIEMLFEFASIGLQNVIHYTSSVTDFKTRLYNHSYFVRRLQEEMNRVGRHHHAFALLAIDIDHFKLLNDRYGHLAGDRALFQLSRMIESAVRQEDIVSRYGGEEFLVLLTQCSKQAALDVAERMRRSIADTSFTYQDKELSVTVSIGVTHCSFPPDTSGKQLIAEADQALYRAKHNGRNRCEFFNAGLLVMANRLLSITYR</sequence>
<dbReference type="RefSeq" id="WP_014454411.1">
    <property type="nucleotide sequence ID" value="NC_017098.1"/>
</dbReference>
<dbReference type="NCBIfam" id="TIGR00254">
    <property type="entry name" value="GGDEF"/>
    <property type="match status" value="1"/>
</dbReference>
<dbReference type="InterPro" id="IPR000160">
    <property type="entry name" value="GGDEF_dom"/>
</dbReference>
<dbReference type="Proteomes" id="UP000007383">
    <property type="component" value="Chromosome"/>
</dbReference>
<dbReference type="AlphaFoldDB" id="H9UFX0"/>
<dbReference type="HOGENOM" id="CLU_000445_11_24_12"/>
<dbReference type="InterPro" id="IPR050469">
    <property type="entry name" value="Diguanylate_Cyclase"/>
</dbReference>
<dbReference type="PANTHER" id="PTHR45138:SF9">
    <property type="entry name" value="DIGUANYLATE CYCLASE DGCM-RELATED"/>
    <property type="match status" value="1"/>
</dbReference>
<dbReference type="PANTHER" id="PTHR45138">
    <property type="entry name" value="REGULATORY COMPONENTS OF SENSORY TRANSDUCTION SYSTEM"/>
    <property type="match status" value="1"/>
</dbReference>
<evidence type="ECO:0000256" key="2">
    <source>
        <dbReference type="ARBA" id="ARBA00034247"/>
    </source>
</evidence>
<dbReference type="Gene3D" id="3.30.70.270">
    <property type="match status" value="1"/>
</dbReference>
<evidence type="ECO:0000256" key="1">
    <source>
        <dbReference type="ARBA" id="ARBA00012528"/>
    </source>
</evidence>
<dbReference type="OrthoDB" id="9779586at2"/>
<dbReference type="EMBL" id="CP003282">
    <property type="protein sequence ID" value="AFG36413.1"/>
    <property type="molecule type" value="Genomic_DNA"/>
</dbReference>